<evidence type="ECO:0000256" key="2">
    <source>
        <dbReference type="ARBA" id="ARBA00023002"/>
    </source>
</evidence>
<protein>
    <submittedName>
        <fullName evidence="5">SDR family NAD(P)-dependent oxidoreductase</fullName>
    </submittedName>
</protein>
<dbReference type="InterPro" id="IPR002347">
    <property type="entry name" value="SDR_fam"/>
</dbReference>
<dbReference type="PANTHER" id="PTHR44196:SF1">
    <property type="entry name" value="DEHYDROGENASE_REDUCTASE SDR FAMILY MEMBER 7B"/>
    <property type="match status" value="1"/>
</dbReference>
<evidence type="ECO:0000256" key="3">
    <source>
        <dbReference type="RuleBase" id="RU000363"/>
    </source>
</evidence>
<dbReference type="SUPFAM" id="SSF51735">
    <property type="entry name" value="NAD(P)-binding Rossmann-fold domains"/>
    <property type="match status" value="1"/>
</dbReference>
<dbReference type="AlphaFoldDB" id="A0A7V7TY55"/>
<comment type="caution">
    <text evidence="5">The sequence shown here is derived from an EMBL/GenBank/DDBJ whole genome shotgun (WGS) entry which is preliminary data.</text>
</comment>
<dbReference type="Gene3D" id="3.40.50.720">
    <property type="entry name" value="NAD(P)-binding Rossmann-like Domain"/>
    <property type="match status" value="1"/>
</dbReference>
<dbReference type="PROSITE" id="PS00061">
    <property type="entry name" value="ADH_SHORT"/>
    <property type="match status" value="1"/>
</dbReference>
<dbReference type="EMBL" id="VZDO01000001">
    <property type="protein sequence ID" value="KAB0682622.1"/>
    <property type="molecule type" value="Genomic_DNA"/>
</dbReference>
<evidence type="ECO:0000259" key="4">
    <source>
        <dbReference type="SMART" id="SM00822"/>
    </source>
</evidence>
<sequence length="337" mass="35758">MIPRRNQPASPPRTVVVTGGSSGIGRATALRFARAGWRVGLIARGTAGLEDARREIERSGAPCATAVADVSLDAETERAAAALEAALGPLTVWVNSAGNGVFGRFLDVSDAEFRRVTDVTYGGTVNGTRAALKRMRPRDAGVVINVCSGVAFHGMPLLSSYSGAKYAVRGFADAVRSELLQEASRVRITTVFPPAVNTPYFRHAASHLDLPPRPAKPVYQPEVVAEAIFRAALVPRREVEVSTTTVLFALANKLSPALMDKVIRRLGYDGQTTASHKAALSRDPTLFEPSAKASGARGDFGDEARGFSLQTWADRHRGALAAAGAGAVLAALFVRRR</sequence>
<gene>
    <name evidence="5" type="ORF">F6X38_00580</name>
</gene>
<accession>A0A7V7TY55</accession>
<proteinExistence type="inferred from homology"/>
<dbReference type="InterPro" id="IPR020904">
    <property type="entry name" value="Sc_DH/Rdtase_CS"/>
</dbReference>
<dbReference type="PRINTS" id="PR00080">
    <property type="entry name" value="SDRFAMILY"/>
</dbReference>
<organism evidence="5 6">
    <name type="scientific">Plantimonas leprariae</name>
    <dbReference type="NCBI Taxonomy" id="2615207"/>
    <lineage>
        <taxon>Bacteria</taxon>
        <taxon>Pseudomonadati</taxon>
        <taxon>Pseudomonadota</taxon>
        <taxon>Alphaproteobacteria</taxon>
        <taxon>Hyphomicrobiales</taxon>
        <taxon>Aurantimonadaceae</taxon>
        <taxon>Plantimonas</taxon>
    </lineage>
</organism>
<keyword evidence="2" id="KW-0560">Oxidoreductase</keyword>
<dbReference type="GO" id="GO:0016020">
    <property type="term" value="C:membrane"/>
    <property type="evidence" value="ECO:0007669"/>
    <property type="project" value="TreeGrafter"/>
</dbReference>
<dbReference type="InterPro" id="IPR036291">
    <property type="entry name" value="NAD(P)-bd_dom_sf"/>
</dbReference>
<reference evidence="5 6" key="1">
    <citation type="submission" date="2019-09" db="EMBL/GenBank/DDBJ databases">
        <title>YIM 132180 draft genome.</title>
        <authorList>
            <person name="Zhang K."/>
        </authorList>
    </citation>
    <scope>NUCLEOTIDE SEQUENCE [LARGE SCALE GENOMIC DNA]</scope>
    <source>
        <strain evidence="5 6">YIM 132180</strain>
    </source>
</reference>
<evidence type="ECO:0000256" key="1">
    <source>
        <dbReference type="ARBA" id="ARBA00006484"/>
    </source>
</evidence>
<dbReference type="RefSeq" id="WP_150967594.1">
    <property type="nucleotide sequence ID" value="NZ_VZDO01000001.1"/>
</dbReference>
<name>A0A7V7TY55_9HYPH</name>
<dbReference type="GO" id="GO:0016491">
    <property type="term" value="F:oxidoreductase activity"/>
    <property type="evidence" value="ECO:0007669"/>
    <property type="project" value="UniProtKB-KW"/>
</dbReference>
<evidence type="ECO:0000313" key="5">
    <source>
        <dbReference type="EMBL" id="KAB0682622.1"/>
    </source>
</evidence>
<dbReference type="PRINTS" id="PR00081">
    <property type="entry name" value="GDHRDH"/>
</dbReference>
<feature type="domain" description="Ketoreductase" evidence="4">
    <location>
        <begin position="13"/>
        <end position="191"/>
    </location>
</feature>
<dbReference type="InterPro" id="IPR057326">
    <property type="entry name" value="KR_dom"/>
</dbReference>
<dbReference type="NCBIfam" id="NF005495">
    <property type="entry name" value="PRK07109.1"/>
    <property type="match status" value="1"/>
</dbReference>
<comment type="similarity">
    <text evidence="1 3">Belongs to the short-chain dehydrogenases/reductases (SDR) family.</text>
</comment>
<dbReference type="Proteomes" id="UP000432089">
    <property type="component" value="Unassembled WGS sequence"/>
</dbReference>
<keyword evidence="6" id="KW-1185">Reference proteome</keyword>
<dbReference type="Pfam" id="PF00106">
    <property type="entry name" value="adh_short"/>
    <property type="match status" value="1"/>
</dbReference>
<dbReference type="PANTHER" id="PTHR44196">
    <property type="entry name" value="DEHYDROGENASE/REDUCTASE SDR FAMILY MEMBER 7B"/>
    <property type="match status" value="1"/>
</dbReference>
<dbReference type="SMART" id="SM00822">
    <property type="entry name" value="PKS_KR"/>
    <property type="match status" value="1"/>
</dbReference>
<evidence type="ECO:0000313" key="6">
    <source>
        <dbReference type="Proteomes" id="UP000432089"/>
    </source>
</evidence>